<gene>
    <name evidence="1" type="ordered locus">Os10g0168200</name>
    <name evidence="1" type="ORF">OSNPB_100168200</name>
</gene>
<organism evidence="1 2">
    <name type="scientific">Oryza sativa subsp. japonica</name>
    <name type="common">Rice</name>
    <dbReference type="NCBI Taxonomy" id="39947"/>
    <lineage>
        <taxon>Eukaryota</taxon>
        <taxon>Viridiplantae</taxon>
        <taxon>Streptophyta</taxon>
        <taxon>Embryophyta</taxon>
        <taxon>Tracheophyta</taxon>
        <taxon>Spermatophyta</taxon>
        <taxon>Magnoliopsida</taxon>
        <taxon>Liliopsida</taxon>
        <taxon>Poales</taxon>
        <taxon>Poaceae</taxon>
        <taxon>BOP clade</taxon>
        <taxon>Oryzoideae</taxon>
        <taxon>Oryzeae</taxon>
        <taxon>Oryzinae</taxon>
        <taxon>Oryza</taxon>
        <taxon>Oryza sativa</taxon>
    </lineage>
</organism>
<dbReference type="Gramene" id="Os10t0168200-00">
    <property type="protein sequence ID" value="Os10t0168200-00"/>
    <property type="gene ID" value="Os10g0168200"/>
</dbReference>
<name>A0A0P0XSP2_ORYSJ</name>
<reference evidence="1 2" key="2">
    <citation type="journal article" date="2013" name="Plant Cell Physiol.">
        <title>Rice Annotation Project Database (RAP-DB): an integrative and interactive database for rice genomics.</title>
        <authorList>
            <person name="Sakai H."/>
            <person name="Lee S.S."/>
            <person name="Tanaka T."/>
            <person name="Numa H."/>
            <person name="Kim J."/>
            <person name="Kawahara Y."/>
            <person name="Wakimoto H."/>
            <person name="Yang C.C."/>
            <person name="Iwamoto M."/>
            <person name="Abe T."/>
            <person name="Yamada Y."/>
            <person name="Muto A."/>
            <person name="Inokuchi H."/>
            <person name="Ikemura T."/>
            <person name="Matsumoto T."/>
            <person name="Sasaki T."/>
            <person name="Itoh T."/>
        </authorList>
    </citation>
    <scope>NUCLEOTIDE SEQUENCE [LARGE SCALE GENOMIC DNA]</scope>
    <source>
        <strain evidence="2">cv. Nipponbare</strain>
    </source>
</reference>
<keyword evidence="2" id="KW-1185">Reference proteome</keyword>
<dbReference type="FunCoup" id="A0A0P0XSP2">
    <property type="interactions" value="6"/>
</dbReference>
<evidence type="ECO:0000313" key="2">
    <source>
        <dbReference type="Proteomes" id="UP000059680"/>
    </source>
</evidence>
<evidence type="ECO:0000313" key="1">
    <source>
        <dbReference type="EMBL" id="BAT10051.1"/>
    </source>
</evidence>
<dbReference type="PaxDb" id="39947-A0A0P0XSP2"/>
<sequence>MLSRIARPPGCTAQKRSFQLGLLFPTDRKVSSKVCWMLSLINVGTWMDRWKSMPLSVACMPSACPVPGIVVCEAATILNSGRSPSAKEPAPTMIAPAPSPNSPWPTILLSLGVEKHTRVSSERATRTRAPWLFSAISLASWSALPPPEQPWRLRIVRETEWRRPSNDAS</sequence>
<proteinExistence type="predicted"/>
<accession>A0A0P0XSP2</accession>
<dbReference type="EMBL" id="AP014966">
    <property type="protein sequence ID" value="BAT10051.1"/>
    <property type="molecule type" value="Genomic_DNA"/>
</dbReference>
<dbReference type="AlphaFoldDB" id="A0A0P0XSP2"/>
<dbReference type="Proteomes" id="UP000059680">
    <property type="component" value="Chromosome 10"/>
</dbReference>
<protein>
    <submittedName>
        <fullName evidence="1">Os10g0168200 protein</fullName>
    </submittedName>
</protein>
<dbReference type="InParanoid" id="A0A0P0XSP2"/>
<reference evidence="1 2" key="3">
    <citation type="journal article" date="2013" name="Rice">
        <title>Improvement of the Oryza sativa Nipponbare reference genome using next generation sequence and optical map data.</title>
        <authorList>
            <person name="Kawahara Y."/>
            <person name="de la Bastide M."/>
            <person name="Hamilton J.P."/>
            <person name="Kanamori H."/>
            <person name="McCombie W.R."/>
            <person name="Ouyang S."/>
            <person name="Schwartz D.C."/>
            <person name="Tanaka T."/>
            <person name="Wu J."/>
            <person name="Zhou S."/>
            <person name="Childs K.L."/>
            <person name="Davidson R.M."/>
            <person name="Lin H."/>
            <person name="Quesada-Ocampo L."/>
            <person name="Vaillancourt B."/>
            <person name="Sakai H."/>
            <person name="Lee S.S."/>
            <person name="Kim J."/>
            <person name="Numa H."/>
            <person name="Itoh T."/>
            <person name="Buell C.R."/>
            <person name="Matsumoto T."/>
        </authorList>
    </citation>
    <scope>NUCLEOTIDE SEQUENCE [LARGE SCALE GENOMIC DNA]</scope>
    <source>
        <strain evidence="2">cv. Nipponbare</strain>
    </source>
</reference>
<reference evidence="2" key="1">
    <citation type="journal article" date="2005" name="Nature">
        <title>The map-based sequence of the rice genome.</title>
        <authorList>
            <consortium name="International rice genome sequencing project (IRGSP)"/>
            <person name="Matsumoto T."/>
            <person name="Wu J."/>
            <person name="Kanamori H."/>
            <person name="Katayose Y."/>
            <person name="Fujisawa M."/>
            <person name="Namiki N."/>
            <person name="Mizuno H."/>
            <person name="Yamamoto K."/>
            <person name="Antonio B.A."/>
            <person name="Baba T."/>
            <person name="Sakata K."/>
            <person name="Nagamura Y."/>
            <person name="Aoki H."/>
            <person name="Arikawa K."/>
            <person name="Arita K."/>
            <person name="Bito T."/>
            <person name="Chiden Y."/>
            <person name="Fujitsuka N."/>
            <person name="Fukunaka R."/>
            <person name="Hamada M."/>
            <person name="Harada C."/>
            <person name="Hayashi A."/>
            <person name="Hijishita S."/>
            <person name="Honda M."/>
            <person name="Hosokawa S."/>
            <person name="Ichikawa Y."/>
            <person name="Idonuma A."/>
            <person name="Iijima M."/>
            <person name="Ikeda M."/>
            <person name="Ikeno M."/>
            <person name="Ito K."/>
            <person name="Ito S."/>
            <person name="Ito T."/>
            <person name="Ito Y."/>
            <person name="Ito Y."/>
            <person name="Iwabuchi A."/>
            <person name="Kamiya K."/>
            <person name="Karasawa W."/>
            <person name="Kurita K."/>
            <person name="Katagiri S."/>
            <person name="Kikuta A."/>
            <person name="Kobayashi H."/>
            <person name="Kobayashi N."/>
            <person name="Machita K."/>
            <person name="Maehara T."/>
            <person name="Masukawa M."/>
            <person name="Mizubayashi T."/>
            <person name="Mukai Y."/>
            <person name="Nagasaki H."/>
            <person name="Nagata Y."/>
            <person name="Naito S."/>
            <person name="Nakashima M."/>
            <person name="Nakama Y."/>
            <person name="Nakamichi Y."/>
            <person name="Nakamura M."/>
            <person name="Meguro A."/>
            <person name="Negishi M."/>
            <person name="Ohta I."/>
            <person name="Ohta T."/>
            <person name="Okamoto M."/>
            <person name="Ono N."/>
            <person name="Saji S."/>
            <person name="Sakaguchi M."/>
            <person name="Sakai K."/>
            <person name="Shibata M."/>
            <person name="Shimokawa T."/>
            <person name="Song J."/>
            <person name="Takazaki Y."/>
            <person name="Terasawa K."/>
            <person name="Tsugane M."/>
            <person name="Tsuji K."/>
            <person name="Ueda S."/>
            <person name="Waki K."/>
            <person name="Yamagata H."/>
            <person name="Yamamoto M."/>
            <person name="Yamamoto S."/>
            <person name="Yamane H."/>
            <person name="Yoshiki S."/>
            <person name="Yoshihara R."/>
            <person name="Yukawa K."/>
            <person name="Zhong H."/>
            <person name="Yano M."/>
            <person name="Yuan Q."/>
            <person name="Ouyang S."/>
            <person name="Liu J."/>
            <person name="Jones K.M."/>
            <person name="Gansberger K."/>
            <person name="Moffat K."/>
            <person name="Hill J."/>
            <person name="Bera J."/>
            <person name="Fadrosh D."/>
            <person name="Jin S."/>
            <person name="Johri S."/>
            <person name="Kim M."/>
            <person name="Overton L."/>
            <person name="Reardon M."/>
            <person name="Tsitrin T."/>
            <person name="Vuong H."/>
            <person name="Weaver B."/>
            <person name="Ciecko A."/>
            <person name="Tallon L."/>
            <person name="Jackson J."/>
            <person name="Pai G."/>
            <person name="Aken S.V."/>
            <person name="Utterback T."/>
            <person name="Reidmuller S."/>
            <person name="Feldblyum T."/>
            <person name="Hsiao J."/>
            <person name="Zismann V."/>
            <person name="Iobst S."/>
            <person name="de Vazeille A.R."/>
            <person name="Buell C.R."/>
            <person name="Ying K."/>
            <person name="Li Y."/>
            <person name="Lu T."/>
            <person name="Huang Y."/>
            <person name="Zhao Q."/>
            <person name="Feng Q."/>
            <person name="Zhang L."/>
            <person name="Zhu J."/>
            <person name="Weng Q."/>
            <person name="Mu J."/>
            <person name="Lu Y."/>
            <person name="Fan D."/>
            <person name="Liu Y."/>
            <person name="Guan J."/>
            <person name="Zhang Y."/>
            <person name="Yu S."/>
            <person name="Liu X."/>
            <person name="Zhang Y."/>
            <person name="Hong G."/>
            <person name="Han B."/>
            <person name="Choisne N."/>
            <person name="Demange N."/>
            <person name="Orjeda G."/>
            <person name="Samain S."/>
            <person name="Cattolico L."/>
            <person name="Pelletier E."/>
            <person name="Couloux A."/>
            <person name="Segurens B."/>
            <person name="Wincker P."/>
            <person name="D'Hont A."/>
            <person name="Scarpelli C."/>
            <person name="Weissenbach J."/>
            <person name="Salanoubat M."/>
            <person name="Quetier F."/>
            <person name="Yu Y."/>
            <person name="Kim H.R."/>
            <person name="Rambo T."/>
            <person name="Currie J."/>
            <person name="Collura K."/>
            <person name="Luo M."/>
            <person name="Yang T."/>
            <person name="Ammiraju J.S.S."/>
            <person name="Engler F."/>
            <person name="Soderlund C."/>
            <person name="Wing R.A."/>
            <person name="Palmer L.E."/>
            <person name="de la Bastide M."/>
            <person name="Spiegel L."/>
            <person name="Nascimento L."/>
            <person name="Zutavern T."/>
            <person name="O'Shaughnessy A."/>
            <person name="Dike S."/>
            <person name="Dedhia N."/>
            <person name="Preston R."/>
            <person name="Balija V."/>
            <person name="McCombie W.R."/>
            <person name="Chow T."/>
            <person name="Chen H."/>
            <person name="Chung M."/>
            <person name="Chen C."/>
            <person name="Shaw J."/>
            <person name="Wu H."/>
            <person name="Hsiao K."/>
            <person name="Chao Y."/>
            <person name="Chu M."/>
            <person name="Cheng C."/>
            <person name="Hour A."/>
            <person name="Lee P."/>
            <person name="Lin S."/>
            <person name="Lin Y."/>
            <person name="Liou J."/>
            <person name="Liu S."/>
            <person name="Hsing Y."/>
            <person name="Raghuvanshi S."/>
            <person name="Mohanty A."/>
            <person name="Bharti A.K."/>
            <person name="Gaur A."/>
            <person name="Gupta V."/>
            <person name="Kumar D."/>
            <person name="Ravi V."/>
            <person name="Vij S."/>
            <person name="Kapur A."/>
            <person name="Khurana P."/>
            <person name="Khurana P."/>
            <person name="Khurana J.P."/>
            <person name="Tyagi A.K."/>
            <person name="Gaikwad K."/>
            <person name="Singh A."/>
            <person name="Dalal V."/>
            <person name="Srivastava S."/>
            <person name="Dixit A."/>
            <person name="Pal A.K."/>
            <person name="Ghazi I.A."/>
            <person name="Yadav M."/>
            <person name="Pandit A."/>
            <person name="Bhargava A."/>
            <person name="Sureshbabu K."/>
            <person name="Batra K."/>
            <person name="Sharma T.R."/>
            <person name="Mohapatra T."/>
            <person name="Singh N.K."/>
            <person name="Messing J."/>
            <person name="Nelson A.B."/>
            <person name="Fuks G."/>
            <person name="Kavchok S."/>
            <person name="Keizer G."/>
            <person name="Linton E."/>
            <person name="Llaca V."/>
            <person name="Song R."/>
            <person name="Tanyolac B."/>
            <person name="Young S."/>
            <person name="Ho-Il K."/>
            <person name="Hahn J.H."/>
            <person name="Sangsakoo G."/>
            <person name="Vanavichit A."/>
            <person name="de Mattos Luiz.A.T."/>
            <person name="Zimmer P.D."/>
            <person name="Malone G."/>
            <person name="Dellagostin O."/>
            <person name="de Oliveira A.C."/>
            <person name="Bevan M."/>
            <person name="Bancroft I."/>
            <person name="Minx P."/>
            <person name="Cordum H."/>
            <person name="Wilson R."/>
            <person name="Cheng Z."/>
            <person name="Jin W."/>
            <person name="Jiang J."/>
            <person name="Leong S.A."/>
            <person name="Iwama H."/>
            <person name="Gojobori T."/>
            <person name="Itoh T."/>
            <person name="Niimura Y."/>
            <person name="Fujii Y."/>
            <person name="Habara T."/>
            <person name="Sakai H."/>
            <person name="Sato Y."/>
            <person name="Wilson G."/>
            <person name="Kumar K."/>
            <person name="McCouch S."/>
            <person name="Juretic N."/>
            <person name="Hoen D."/>
            <person name="Wright S."/>
            <person name="Bruskiewich R."/>
            <person name="Bureau T."/>
            <person name="Miyao A."/>
            <person name="Hirochika H."/>
            <person name="Nishikawa T."/>
            <person name="Kadowaki K."/>
            <person name="Sugiura M."/>
            <person name="Burr B."/>
            <person name="Sasaki T."/>
        </authorList>
    </citation>
    <scope>NUCLEOTIDE SEQUENCE [LARGE SCALE GENOMIC DNA]</scope>
    <source>
        <strain evidence="2">cv. Nipponbare</strain>
    </source>
</reference>